<dbReference type="EMBL" id="UWJD01000002">
    <property type="protein sequence ID" value="VCT85338.1"/>
    <property type="molecule type" value="Genomic_DNA"/>
</dbReference>
<dbReference type="RefSeq" id="WP_058296098.1">
    <property type="nucleotide sequence ID" value="NZ_CAKJVD010000048.1"/>
</dbReference>
<sequence>MNTNGKNVNRKGKKKIKKVKKKNKKNLFSIIVSFLIFEAVFTACTFPFILLYGPFEEAKRVWVGAAMTSMSHQWLATAFLSDEKISEIQGTTTEVNEVTNVSDIQIPTIKDDTIEAKVFNSDNGKYTGYYLIVKDPTRIKVGYSSKLKTEGETTSQIAQNNDAVAAINGGAFTDSSSSAQWTGNGGLPSGLIMSGGGIVFSDIGGETGKTDLLAFTKEGKMIVGNYSIKELREFGAQEALSFGPVLISNGKMTKIGVEWGIAPRTAIGQRLDGAVILLVIDGRSLVGSKGASLTELQEVMYKLGAYNAINLDGGKSTTMYYDGEIINNPSNSMGERPIPSAIIVK</sequence>
<reference evidence="2" key="3">
    <citation type="submission" date="2022-10" db="EMBL/GenBank/DDBJ databases">
        <authorList>
            <person name="Aires J."/>
            <person name="Mesa V."/>
        </authorList>
    </citation>
    <scope>NUCLEOTIDE SEQUENCE</scope>
    <source>
        <strain evidence="2">Clostridium neonatale JD116</strain>
    </source>
</reference>
<feature type="domain" description="Phosphodiester glycosidase" evidence="1">
    <location>
        <begin position="161"/>
        <end position="344"/>
    </location>
</feature>
<proteinExistence type="predicted"/>
<evidence type="ECO:0000313" key="4">
    <source>
        <dbReference type="EMBL" id="VCT85338.1"/>
    </source>
</evidence>
<dbReference type="EMBL" id="CAMTCP010000267">
    <property type="protein sequence ID" value="CAI3669596.1"/>
    <property type="molecule type" value="Genomic_DNA"/>
</dbReference>
<accession>A0A2A7MK79</accession>
<evidence type="ECO:0000313" key="3">
    <source>
        <dbReference type="EMBL" id="PEG31950.1"/>
    </source>
</evidence>
<dbReference type="STRING" id="137838.GCA_001458595_03410"/>
<dbReference type="Pfam" id="PF09992">
    <property type="entry name" value="NAGPA"/>
    <property type="match status" value="1"/>
</dbReference>
<dbReference type="PANTHER" id="PTHR40446:SF2">
    <property type="entry name" value="N-ACETYLGLUCOSAMINE-1-PHOSPHODIESTER ALPHA-N-ACETYLGLUCOSAMINIDASE"/>
    <property type="match status" value="1"/>
</dbReference>
<reference evidence="4 6" key="2">
    <citation type="submission" date="2018-06" db="EMBL/GenBank/DDBJ databases">
        <authorList>
            <consortium name="IHU Genomes"/>
        </authorList>
    </citation>
    <scope>NUCLEOTIDE SEQUENCE [LARGE SCALE GENOMIC DNA]</scope>
    <source>
        <strain evidence="4 6">NEC25</strain>
    </source>
</reference>
<protein>
    <submittedName>
        <fullName evidence="3">Exopolysaccharide biosynthesis protein</fullName>
    </submittedName>
</protein>
<evidence type="ECO:0000313" key="5">
    <source>
        <dbReference type="Proteomes" id="UP000220840"/>
    </source>
</evidence>
<dbReference type="InterPro" id="IPR018711">
    <property type="entry name" value="NAGPA"/>
</dbReference>
<dbReference type="PANTHER" id="PTHR40446">
    <property type="entry name" value="N-ACETYLGLUCOSAMINE-1-PHOSPHODIESTER ALPHA-N-ACETYLGLUCOSAMINIDASE"/>
    <property type="match status" value="1"/>
</dbReference>
<evidence type="ECO:0000259" key="1">
    <source>
        <dbReference type="Pfam" id="PF09992"/>
    </source>
</evidence>
<keyword evidence="5" id="KW-1185">Reference proteome</keyword>
<organism evidence="3 5">
    <name type="scientific">Clostridium neonatale</name>
    <dbReference type="NCBI Taxonomy" id="137838"/>
    <lineage>
        <taxon>Bacteria</taxon>
        <taxon>Bacillati</taxon>
        <taxon>Bacillota</taxon>
        <taxon>Clostridia</taxon>
        <taxon>Eubacteriales</taxon>
        <taxon>Clostridiaceae</taxon>
        <taxon>Clostridium</taxon>
    </lineage>
</organism>
<dbReference type="AlphaFoldDB" id="A0A2A7MK79"/>
<dbReference type="Proteomes" id="UP000220840">
    <property type="component" value="Unassembled WGS sequence"/>
</dbReference>
<dbReference type="Proteomes" id="UP000431451">
    <property type="component" value="Unassembled WGS sequence"/>
</dbReference>
<dbReference type="Proteomes" id="UP001189143">
    <property type="component" value="Unassembled WGS sequence"/>
</dbReference>
<gene>
    <name evidence="2" type="ORF">CNEO2_670041</name>
    <name evidence="4" type="ORF">CNEONATNEC25_02939</name>
    <name evidence="3" type="ORF">CQ394_09680</name>
</gene>
<evidence type="ECO:0000313" key="2">
    <source>
        <dbReference type="EMBL" id="CAI3669596.1"/>
    </source>
</evidence>
<dbReference type="EMBL" id="PDCJ01000001">
    <property type="protein sequence ID" value="PEG31950.1"/>
    <property type="molecule type" value="Genomic_DNA"/>
</dbReference>
<dbReference type="OrthoDB" id="9809781at2"/>
<dbReference type="GeneID" id="68878400"/>
<name>A0A2A7MK79_9CLOT</name>
<reference evidence="3 5" key="1">
    <citation type="submission" date="2017-10" db="EMBL/GenBank/DDBJ databases">
        <title>Effective Description of Clostridium neonatale sp. nov. linked to necrotizing enterocolitis in neonates and a clarification of species assignable to the genus Clostridium (Prazmowski 1880) emend. Lawson and Rainey 2016.</title>
        <authorList>
            <person name="Bernard K."/>
            <person name="Burdz T."/>
            <person name="Wiebe D."/>
            <person name="Balcewich B."/>
            <person name="Alfa M."/>
            <person name="Bernier A.-M."/>
        </authorList>
    </citation>
    <scope>NUCLEOTIDE SEQUENCE [LARGE SCALE GENOMIC DNA]</scope>
    <source>
        <strain evidence="3 5">LCDC99A005</strain>
    </source>
</reference>
<evidence type="ECO:0000313" key="6">
    <source>
        <dbReference type="Proteomes" id="UP000431451"/>
    </source>
</evidence>